<dbReference type="HOGENOM" id="CLU_1310960_0_0_1"/>
<dbReference type="EMBL" id="CAIF01000054">
    <property type="protein sequence ID" value="CCH42875.1"/>
    <property type="molecule type" value="Genomic_DNA"/>
</dbReference>
<keyword evidence="2" id="KW-1185">Reference proteome</keyword>
<dbReference type="AlphaFoldDB" id="K0KCR3"/>
<gene>
    <name evidence="1" type="ORF">BN7_2420</name>
</gene>
<reference evidence="1 2" key="1">
    <citation type="journal article" date="2012" name="Eukaryot. Cell">
        <title>Draft genome sequence of Wickerhamomyces ciferrii NRRL Y-1031 F-60-10.</title>
        <authorList>
            <person name="Schneider J."/>
            <person name="Andrea H."/>
            <person name="Blom J."/>
            <person name="Jaenicke S."/>
            <person name="Ruckert C."/>
            <person name="Schorsch C."/>
            <person name="Szczepanowski R."/>
            <person name="Farwick M."/>
            <person name="Goesmann A."/>
            <person name="Puhler A."/>
            <person name="Schaffer S."/>
            <person name="Tauch A."/>
            <person name="Kohler T."/>
            <person name="Brinkrolf K."/>
        </authorList>
    </citation>
    <scope>NUCLEOTIDE SEQUENCE [LARGE SCALE GENOMIC DNA]</scope>
    <source>
        <strain evidence="2">ATCC 14091 / BCRC 22168 / CBS 111 / JCM 3599 / NBRC 0793 / NRRL Y-1031 F-60-10</strain>
    </source>
</reference>
<organism evidence="1 2">
    <name type="scientific">Wickerhamomyces ciferrii (strain ATCC 14091 / BCRC 22168 / CBS 111 / JCM 3599 / NBRC 0793 / NRRL Y-1031 F-60-10)</name>
    <name type="common">Yeast</name>
    <name type="synonym">Pichia ciferrii</name>
    <dbReference type="NCBI Taxonomy" id="1206466"/>
    <lineage>
        <taxon>Eukaryota</taxon>
        <taxon>Fungi</taxon>
        <taxon>Dikarya</taxon>
        <taxon>Ascomycota</taxon>
        <taxon>Saccharomycotina</taxon>
        <taxon>Saccharomycetes</taxon>
        <taxon>Phaffomycetales</taxon>
        <taxon>Wickerhamomycetaceae</taxon>
        <taxon>Wickerhamomyces</taxon>
    </lineage>
</organism>
<comment type="caution">
    <text evidence="1">The sequence shown here is derived from an EMBL/GenBank/DDBJ whole genome shotgun (WGS) entry which is preliminary data.</text>
</comment>
<evidence type="ECO:0000313" key="2">
    <source>
        <dbReference type="Proteomes" id="UP000009328"/>
    </source>
</evidence>
<proteinExistence type="predicted"/>
<evidence type="ECO:0000313" key="1">
    <source>
        <dbReference type="EMBL" id="CCH42875.1"/>
    </source>
</evidence>
<dbReference type="InParanoid" id="K0KCR3"/>
<sequence>MLMKLHLMPLVIQNDVEVEEPLAFNANPLVIQNDVEVEEPLAFDVNPLVIQNDDEVEEPLAFDVNPGAIQNDVEVEEPLAFNVNPLVVQHVDEILPPENHPLVAPPVIERLPPNGNDSPLSREERMAEKIFKDHKDYFENEIKKTLNSRRNFCKSKKKIESDKTQLYERLSKAKLHLYEEDFVTIDREATRYSLKDDKIKALYETLSNNT</sequence>
<name>K0KCR3_WICCF</name>
<protein>
    <submittedName>
        <fullName evidence="1">Uncharacterized protein</fullName>
    </submittedName>
</protein>
<accession>K0KCR3</accession>
<dbReference type="Proteomes" id="UP000009328">
    <property type="component" value="Unassembled WGS sequence"/>
</dbReference>